<evidence type="ECO:0000313" key="18">
    <source>
        <dbReference type="Proteomes" id="UP000184080"/>
    </source>
</evidence>
<accession>A0A1M6IIL0</accession>
<evidence type="ECO:0000256" key="5">
    <source>
        <dbReference type="ARBA" id="ARBA00022553"/>
    </source>
</evidence>
<dbReference type="InterPro" id="IPR004358">
    <property type="entry name" value="Sig_transdc_His_kin-like_C"/>
</dbReference>
<keyword evidence="6" id="KW-0808">Transferase</keyword>
<proteinExistence type="predicted"/>
<dbReference type="Gene3D" id="6.10.340.10">
    <property type="match status" value="1"/>
</dbReference>
<name>A0A1M6IIL0_9CLOT</name>
<evidence type="ECO:0000256" key="1">
    <source>
        <dbReference type="ARBA" id="ARBA00000085"/>
    </source>
</evidence>
<dbReference type="InterPro" id="IPR036097">
    <property type="entry name" value="HisK_dim/P_sf"/>
</dbReference>
<dbReference type="FunFam" id="1.10.287.130:FF:000001">
    <property type="entry name" value="Two-component sensor histidine kinase"/>
    <property type="match status" value="1"/>
</dbReference>
<dbReference type="GO" id="GO:0005524">
    <property type="term" value="F:ATP binding"/>
    <property type="evidence" value="ECO:0007669"/>
    <property type="project" value="UniProtKB-KW"/>
</dbReference>
<dbReference type="EMBL" id="FQZO01000004">
    <property type="protein sequence ID" value="SHJ34312.1"/>
    <property type="molecule type" value="Genomic_DNA"/>
</dbReference>
<feature type="transmembrane region" description="Helical" evidence="14">
    <location>
        <begin position="12"/>
        <end position="39"/>
    </location>
</feature>
<comment type="catalytic activity">
    <reaction evidence="1">
        <text>ATP + protein L-histidine = ADP + protein N-phospho-L-histidine.</text>
        <dbReference type="EC" id="2.7.13.3"/>
    </reaction>
</comment>
<feature type="domain" description="Histidine kinase" evidence="15">
    <location>
        <begin position="273"/>
        <end position="486"/>
    </location>
</feature>
<keyword evidence="13 14" id="KW-0472">Membrane</keyword>
<evidence type="ECO:0000256" key="4">
    <source>
        <dbReference type="ARBA" id="ARBA00022475"/>
    </source>
</evidence>
<evidence type="ECO:0000256" key="13">
    <source>
        <dbReference type="ARBA" id="ARBA00023136"/>
    </source>
</evidence>
<feature type="transmembrane region" description="Helical" evidence="14">
    <location>
        <begin position="185"/>
        <end position="204"/>
    </location>
</feature>
<evidence type="ECO:0000256" key="3">
    <source>
        <dbReference type="ARBA" id="ARBA00012438"/>
    </source>
</evidence>
<feature type="domain" description="HAMP" evidence="16">
    <location>
        <begin position="206"/>
        <end position="258"/>
    </location>
</feature>
<dbReference type="STRING" id="1121298.SAMN05444401_2843"/>
<dbReference type="SMART" id="SM00388">
    <property type="entry name" value="HisKA"/>
    <property type="match status" value="1"/>
</dbReference>
<evidence type="ECO:0000313" key="17">
    <source>
        <dbReference type="EMBL" id="SHJ34312.1"/>
    </source>
</evidence>
<evidence type="ECO:0000256" key="2">
    <source>
        <dbReference type="ARBA" id="ARBA00004651"/>
    </source>
</evidence>
<evidence type="ECO:0000256" key="14">
    <source>
        <dbReference type="SAM" id="Phobius"/>
    </source>
</evidence>
<organism evidence="17 18">
    <name type="scientific">Clostridium amylolyticum</name>
    <dbReference type="NCBI Taxonomy" id="1121298"/>
    <lineage>
        <taxon>Bacteria</taxon>
        <taxon>Bacillati</taxon>
        <taxon>Bacillota</taxon>
        <taxon>Clostridia</taxon>
        <taxon>Eubacteriales</taxon>
        <taxon>Clostridiaceae</taxon>
        <taxon>Clostridium</taxon>
    </lineage>
</organism>
<dbReference type="Gene3D" id="1.10.287.130">
    <property type="match status" value="1"/>
</dbReference>
<dbReference type="SUPFAM" id="SSF47384">
    <property type="entry name" value="Homodimeric domain of signal transducing histidine kinase"/>
    <property type="match status" value="1"/>
</dbReference>
<protein>
    <recommendedName>
        <fullName evidence="3">histidine kinase</fullName>
        <ecNumber evidence="3">2.7.13.3</ecNumber>
    </recommendedName>
</protein>
<evidence type="ECO:0000256" key="6">
    <source>
        <dbReference type="ARBA" id="ARBA00022679"/>
    </source>
</evidence>
<dbReference type="PRINTS" id="PR00344">
    <property type="entry name" value="BCTRLSENSOR"/>
</dbReference>
<keyword evidence="8" id="KW-0547">Nucleotide-binding</keyword>
<sequence length="486" mass="55308">MHDKERIIHNKLIFKITFGFISIILVSTIILGFISFQIFKDYMYKNKKNNMSMKAHQISTMLMSHDIEKETNFDYESLSNYVEPLANGRIWISDKNGNLVFLSRKGCKNHMMAGGKMGANLDNDALTSALKGNTFIKESKNAYYDENMLLVAEPIYNKNNEINGAILLFSPIQDLKEAQGKFLQYLTYALIIELMLAGILSFYFSKFITKPILSMVNFSGELIKGNYKVKNNIVQKDEIGLLANSLNELSKRLDDNVKVLMEEESLRKEFVANVSHEFRTPLTILKGRLESLIDGVIEDKNIQYNYESMLKEVNRLSRMVNDLLDLSKLQNNKLQLNIEDIDVELLLEEVLDNISVLAKEAGIKLNADIDISSITIKGDYDRLKQLLIIFLDNAVKYSPKGTYIDIKVSTGEYLNILIKDHGYGIAEDDLKYIWQRFYKGDKSRTQKGGTGLGLAIAKHIIELHKGKVQIQSNLKEGTTVILSLPI</sequence>
<keyword evidence="9 17" id="KW-0418">Kinase</keyword>
<comment type="subcellular location">
    <subcellularLocation>
        <location evidence="2">Cell membrane</location>
        <topology evidence="2">Multi-pass membrane protein</topology>
    </subcellularLocation>
</comment>
<dbReference type="CDD" id="cd06225">
    <property type="entry name" value="HAMP"/>
    <property type="match status" value="1"/>
</dbReference>
<keyword evidence="4" id="KW-1003">Cell membrane</keyword>
<dbReference type="GO" id="GO:0005886">
    <property type="term" value="C:plasma membrane"/>
    <property type="evidence" value="ECO:0007669"/>
    <property type="project" value="UniProtKB-SubCell"/>
</dbReference>
<gene>
    <name evidence="17" type="ORF">SAMN05444401_2843</name>
</gene>
<dbReference type="RefSeq" id="WP_073007916.1">
    <property type="nucleotide sequence ID" value="NZ_FQZO01000004.1"/>
</dbReference>
<dbReference type="AlphaFoldDB" id="A0A1M6IIL0"/>
<evidence type="ECO:0000256" key="10">
    <source>
        <dbReference type="ARBA" id="ARBA00022840"/>
    </source>
</evidence>
<dbReference type="GO" id="GO:0000155">
    <property type="term" value="F:phosphorelay sensor kinase activity"/>
    <property type="evidence" value="ECO:0007669"/>
    <property type="project" value="InterPro"/>
</dbReference>
<dbReference type="Proteomes" id="UP000184080">
    <property type="component" value="Unassembled WGS sequence"/>
</dbReference>
<dbReference type="InterPro" id="IPR003594">
    <property type="entry name" value="HATPase_dom"/>
</dbReference>
<evidence type="ECO:0000256" key="12">
    <source>
        <dbReference type="ARBA" id="ARBA00023012"/>
    </source>
</evidence>
<evidence type="ECO:0000259" key="16">
    <source>
        <dbReference type="PROSITE" id="PS50885"/>
    </source>
</evidence>
<evidence type="ECO:0000259" key="15">
    <source>
        <dbReference type="PROSITE" id="PS50109"/>
    </source>
</evidence>
<dbReference type="Pfam" id="PF00512">
    <property type="entry name" value="HisKA"/>
    <property type="match status" value="1"/>
</dbReference>
<dbReference type="CDD" id="cd00082">
    <property type="entry name" value="HisKA"/>
    <property type="match status" value="1"/>
</dbReference>
<keyword evidence="18" id="KW-1185">Reference proteome</keyword>
<dbReference type="InterPro" id="IPR003661">
    <property type="entry name" value="HisK_dim/P_dom"/>
</dbReference>
<keyword evidence="5" id="KW-0597">Phosphoprotein</keyword>
<evidence type="ECO:0000256" key="8">
    <source>
        <dbReference type="ARBA" id="ARBA00022741"/>
    </source>
</evidence>
<dbReference type="PROSITE" id="PS50885">
    <property type="entry name" value="HAMP"/>
    <property type="match status" value="1"/>
</dbReference>
<dbReference type="PROSITE" id="PS50109">
    <property type="entry name" value="HIS_KIN"/>
    <property type="match status" value="1"/>
</dbReference>
<evidence type="ECO:0000256" key="7">
    <source>
        <dbReference type="ARBA" id="ARBA00022692"/>
    </source>
</evidence>
<dbReference type="InterPro" id="IPR005467">
    <property type="entry name" value="His_kinase_dom"/>
</dbReference>
<keyword evidence="7 14" id="KW-0812">Transmembrane</keyword>
<evidence type="ECO:0000256" key="9">
    <source>
        <dbReference type="ARBA" id="ARBA00022777"/>
    </source>
</evidence>
<dbReference type="Pfam" id="PF02518">
    <property type="entry name" value="HATPase_c"/>
    <property type="match status" value="1"/>
</dbReference>
<dbReference type="SUPFAM" id="SSF55874">
    <property type="entry name" value="ATPase domain of HSP90 chaperone/DNA topoisomerase II/histidine kinase"/>
    <property type="match status" value="1"/>
</dbReference>
<dbReference type="SUPFAM" id="SSF158472">
    <property type="entry name" value="HAMP domain-like"/>
    <property type="match status" value="1"/>
</dbReference>
<keyword evidence="10" id="KW-0067">ATP-binding</keyword>
<dbReference type="InterPro" id="IPR050398">
    <property type="entry name" value="HssS/ArlS-like"/>
</dbReference>
<dbReference type="OrthoDB" id="2359336at2"/>
<keyword evidence="11 14" id="KW-1133">Transmembrane helix</keyword>
<dbReference type="InterPro" id="IPR036890">
    <property type="entry name" value="HATPase_C_sf"/>
</dbReference>
<evidence type="ECO:0000256" key="11">
    <source>
        <dbReference type="ARBA" id="ARBA00022989"/>
    </source>
</evidence>
<reference evidence="17 18" key="1">
    <citation type="submission" date="2016-11" db="EMBL/GenBank/DDBJ databases">
        <authorList>
            <person name="Jaros S."/>
            <person name="Januszkiewicz K."/>
            <person name="Wedrychowicz H."/>
        </authorList>
    </citation>
    <scope>NUCLEOTIDE SEQUENCE [LARGE SCALE GENOMIC DNA]</scope>
    <source>
        <strain evidence="17 18">DSM 21864</strain>
    </source>
</reference>
<dbReference type="InterPro" id="IPR003660">
    <property type="entry name" value="HAMP_dom"/>
</dbReference>
<dbReference type="PANTHER" id="PTHR45528:SF1">
    <property type="entry name" value="SENSOR HISTIDINE KINASE CPXA"/>
    <property type="match status" value="1"/>
</dbReference>
<dbReference type="Gene3D" id="3.30.565.10">
    <property type="entry name" value="Histidine kinase-like ATPase, C-terminal domain"/>
    <property type="match status" value="1"/>
</dbReference>
<dbReference type="FunFam" id="3.30.565.10:FF:000006">
    <property type="entry name" value="Sensor histidine kinase WalK"/>
    <property type="match status" value="1"/>
</dbReference>
<dbReference type="SMART" id="SM00387">
    <property type="entry name" value="HATPase_c"/>
    <property type="match status" value="1"/>
</dbReference>
<keyword evidence="12" id="KW-0902">Two-component regulatory system</keyword>
<dbReference type="EC" id="2.7.13.3" evidence="3"/>
<dbReference type="PANTHER" id="PTHR45528">
    <property type="entry name" value="SENSOR HISTIDINE KINASE CPXA"/>
    <property type="match status" value="1"/>
</dbReference>